<dbReference type="CTD" id="6280"/>
<dbReference type="GO" id="GO:0032496">
    <property type="term" value="P:response to lipopolysaccharide"/>
    <property type="evidence" value="ECO:0007669"/>
    <property type="project" value="TreeGrafter"/>
</dbReference>
<dbReference type="GO" id="GO:0070488">
    <property type="term" value="P:neutrophil aggregation"/>
    <property type="evidence" value="ECO:0007669"/>
    <property type="project" value="Ensembl"/>
</dbReference>
<dbReference type="GO" id="GO:0016209">
    <property type="term" value="F:antioxidant activity"/>
    <property type="evidence" value="ECO:0007669"/>
    <property type="project" value="UniProtKB-KW"/>
</dbReference>
<evidence type="ECO:0000256" key="11">
    <source>
        <dbReference type="ARBA" id="ARBA00022553"/>
    </source>
</evidence>
<dbReference type="eggNOG" id="ENOG502SA01">
    <property type="taxonomic scope" value="Eukaryota"/>
</dbReference>
<dbReference type="GO" id="GO:2001244">
    <property type="term" value="P:positive regulation of intrinsic apoptotic signaling pathway"/>
    <property type="evidence" value="ECO:0007669"/>
    <property type="project" value="Ensembl"/>
</dbReference>
<keyword evidence="20" id="KW-0072">Autophagy</keyword>
<keyword evidence="9" id="KW-0964">Secreted</keyword>
<dbReference type="GO" id="GO:0048306">
    <property type="term" value="F:calcium-dependent protein binding"/>
    <property type="evidence" value="ECO:0007669"/>
    <property type="project" value="TreeGrafter"/>
</dbReference>
<dbReference type="PANTHER" id="PTHR11639">
    <property type="entry name" value="S100 CALCIUM-BINDING PROTEIN"/>
    <property type="match status" value="1"/>
</dbReference>
<keyword evidence="18" id="KW-0391">Immunity</keyword>
<dbReference type="SUPFAM" id="SSF47473">
    <property type="entry name" value="EF-hand"/>
    <property type="match status" value="1"/>
</dbReference>
<evidence type="ECO:0000256" key="2">
    <source>
        <dbReference type="ARBA" id="ARBA00004245"/>
    </source>
</evidence>
<evidence type="ECO:0000313" key="29">
    <source>
        <dbReference type="Proteomes" id="UP000029965"/>
    </source>
</evidence>
<evidence type="ECO:0000256" key="20">
    <source>
        <dbReference type="ARBA" id="ARBA00023006"/>
    </source>
</evidence>
<keyword evidence="29" id="KW-1185">Reference proteome</keyword>
<keyword evidence="11" id="KW-0597">Phosphoprotein</keyword>
<dbReference type="GO" id="GO:0014002">
    <property type="term" value="P:astrocyte development"/>
    <property type="evidence" value="ECO:0007669"/>
    <property type="project" value="TreeGrafter"/>
</dbReference>
<evidence type="ECO:0000256" key="13">
    <source>
        <dbReference type="ARBA" id="ARBA00022703"/>
    </source>
</evidence>
<evidence type="ECO:0000256" key="17">
    <source>
        <dbReference type="ARBA" id="ARBA00022837"/>
    </source>
</evidence>
<evidence type="ECO:0000256" key="16">
    <source>
        <dbReference type="ARBA" id="ARBA00022833"/>
    </source>
</evidence>
<dbReference type="jPOST" id="A0A0D9S5P6"/>
<evidence type="ECO:0000256" key="26">
    <source>
        <dbReference type="SAM" id="MobiDB-lite"/>
    </source>
</evidence>
<evidence type="ECO:0000256" key="22">
    <source>
        <dbReference type="ARBA" id="ARBA00023198"/>
    </source>
</evidence>
<dbReference type="Bgee" id="ENSCSAG00000001844">
    <property type="expression patterns" value="Expressed in blood and 5 other cell types or tissues"/>
</dbReference>
<evidence type="ECO:0000256" key="18">
    <source>
        <dbReference type="ARBA" id="ARBA00022859"/>
    </source>
</evidence>
<accession>A0A0D9S5P6</accession>
<dbReference type="CDD" id="cd05030">
    <property type="entry name" value="calgranulins"/>
    <property type="match status" value="1"/>
</dbReference>
<dbReference type="GO" id="GO:1990662">
    <property type="term" value="C:S100A9 complex"/>
    <property type="evidence" value="ECO:0007669"/>
    <property type="project" value="Ensembl"/>
</dbReference>
<name>A0A0D9S5P6_CHLSB</name>
<evidence type="ECO:0000256" key="1">
    <source>
        <dbReference type="ARBA" id="ARBA00004202"/>
    </source>
</evidence>
<evidence type="ECO:0000256" key="23">
    <source>
        <dbReference type="ARBA" id="ARBA00023212"/>
    </source>
</evidence>
<dbReference type="GeneID" id="103223969"/>
<dbReference type="InterPro" id="IPR013787">
    <property type="entry name" value="S100_Ca-bd_sub"/>
</dbReference>
<evidence type="ECO:0000256" key="9">
    <source>
        <dbReference type="ARBA" id="ARBA00022525"/>
    </source>
</evidence>
<evidence type="ECO:0000256" key="7">
    <source>
        <dbReference type="ARBA" id="ARBA00022490"/>
    </source>
</evidence>
<feature type="region of interest" description="Disordered" evidence="26">
    <location>
        <begin position="93"/>
        <end position="114"/>
    </location>
</feature>
<evidence type="ECO:0000256" key="5">
    <source>
        <dbReference type="ARBA" id="ARBA00022475"/>
    </source>
</evidence>
<gene>
    <name evidence="28" type="primary">S100A9</name>
</gene>
<keyword evidence="8" id="KW-0145">Chemotaxis</keyword>
<evidence type="ECO:0000256" key="14">
    <source>
        <dbReference type="ARBA" id="ARBA00022723"/>
    </source>
</evidence>
<keyword evidence="5" id="KW-1003">Cell membrane</keyword>
<dbReference type="PANTHER" id="PTHR11639:SF79">
    <property type="entry name" value="PROTEIN S100-A9"/>
    <property type="match status" value="1"/>
</dbReference>
<sequence length="114" mass="13486">MSCKMSQLERNIDTIINTFHQYSVRLGHPDTLNRREFKQLVEKDLQNFLKKEKKNDKIIDHIMEDLDTNADKQLSFEEFIMLMARLTWASHEKMHEDDEGPGHHHKPGLGEDAR</sequence>
<dbReference type="BioGRID-ORCS" id="103223969">
    <property type="hits" value="0 hits in 9 CRISPR screens"/>
</dbReference>
<keyword evidence="19" id="KW-0049">Antioxidant</keyword>
<dbReference type="Pfam" id="PF01023">
    <property type="entry name" value="S_100"/>
    <property type="match status" value="1"/>
</dbReference>
<dbReference type="PROSITE" id="PS00018">
    <property type="entry name" value="EF_HAND_1"/>
    <property type="match status" value="1"/>
</dbReference>
<evidence type="ECO:0000256" key="19">
    <source>
        <dbReference type="ARBA" id="ARBA00022862"/>
    </source>
</evidence>
<protein>
    <recommendedName>
        <fullName evidence="25">Protein S100</fullName>
    </recommendedName>
    <alternativeName>
        <fullName evidence="25">S100 calcium-binding protein</fullName>
    </alternativeName>
</protein>
<dbReference type="GO" id="GO:0005634">
    <property type="term" value="C:nucleus"/>
    <property type="evidence" value="ECO:0007669"/>
    <property type="project" value="TreeGrafter"/>
</dbReference>
<reference evidence="28" key="3">
    <citation type="submission" date="2025-09" db="UniProtKB">
        <authorList>
            <consortium name="Ensembl"/>
        </authorList>
    </citation>
    <scope>IDENTIFICATION</scope>
</reference>
<dbReference type="FunFam" id="1.10.238.10:FF:000378">
    <property type="entry name" value="Protein S100-A9"/>
    <property type="match status" value="1"/>
</dbReference>
<keyword evidence="21" id="KW-0472">Membrane</keyword>
<reference evidence="28 29" key="1">
    <citation type="submission" date="2014-03" db="EMBL/GenBank/DDBJ databases">
        <authorList>
            <person name="Warren W."/>
            <person name="Wilson R.K."/>
        </authorList>
    </citation>
    <scope>NUCLEOTIDE SEQUENCE</scope>
</reference>
<keyword evidence="16" id="KW-0862">Zinc</keyword>
<dbReference type="SMART" id="SM01394">
    <property type="entry name" value="S_100"/>
    <property type="match status" value="1"/>
</dbReference>
<dbReference type="GO" id="GO:0005856">
    <property type="term" value="C:cytoskeleton"/>
    <property type="evidence" value="ECO:0007669"/>
    <property type="project" value="UniProtKB-SubCell"/>
</dbReference>
<dbReference type="GO" id="GO:0061844">
    <property type="term" value="P:antimicrobial humoral immune response mediated by antimicrobial peptide"/>
    <property type="evidence" value="ECO:0007669"/>
    <property type="project" value="Ensembl"/>
</dbReference>
<dbReference type="AlphaFoldDB" id="A0A0D9S5P6"/>
<dbReference type="Proteomes" id="UP000029965">
    <property type="component" value="Chromosome 20"/>
</dbReference>
<dbReference type="GO" id="GO:0002544">
    <property type="term" value="P:chronic inflammatory response"/>
    <property type="evidence" value="ECO:0007669"/>
    <property type="project" value="TreeGrafter"/>
</dbReference>
<dbReference type="GO" id="GO:0070062">
    <property type="term" value="C:extracellular exosome"/>
    <property type="evidence" value="ECO:0007669"/>
    <property type="project" value="TreeGrafter"/>
</dbReference>
<dbReference type="GO" id="GO:0045113">
    <property type="term" value="P:regulation of integrin biosynthetic process"/>
    <property type="evidence" value="ECO:0007669"/>
    <property type="project" value="TreeGrafter"/>
</dbReference>
<dbReference type="GO" id="GO:0005737">
    <property type="term" value="C:cytoplasm"/>
    <property type="evidence" value="ECO:0007669"/>
    <property type="project" value="Ensembl"/>
</dbReference>
<dbReference type="InterPro" id="IPR001751">
    <property type="entry name" value="S100/CaBP7/8-like_CS"/>
</dbReference>
<keyword evidence="17 25" id="KW-0106">Calcium</keyword>
<keyword evidence="23" id="KW-0206">Cytoskeleton</keyword>
<comment type="subcellular location">
    <subcellularLocation>
        <location evidence="1">Cell membrane</location>
        <topology evidence="1">Peripheral membrane protein</topology>
    </subcellularLocation>
    <subcellularLocation>
        <location evidence="2">Cytoplasm</location>
        <location evidence="2">Cytoskeleton</location>
    </subcellularLocation>
    <subcellularLocation>
        <location evidence="3">Secreted</location>
    </subcellularLocation>
</comment>
<dbReference type="KEGG" id="csab:103223969"/>
<dbReference type="GO" id="GO:0005886">
    <property type="term" value="C:plasma membrane"/>
    <property type="evidence" value="ECO:0007669"/>
    <property type="project" value="UniProtKB-SubCell"/>
</dbReference>
<evidence type="ECO:0000256" key="15">
    <source>
        <dbReference type="ARBA" id="ARBA00022737"/>
    </source>
</evidence>
<keyword evidence="7" id="KW-0963">Cytoplasm</keyword>
<keyword evidence="13" id="KW-0053">Apoptosis</keyword>
<evidence type="ECO:0000256" key="21">
    <source>
        <dbReference type="ARBA" id="ARBA00023136"/>
    </source>
</evidence>
<dbReference type="PROSITE" id="PS00303">
    <property type="entry name" value="S100_CABP"/>
    <property type="match status" value="1"/>
</dbReference>
<keyword evidence="14 25" id="KW-0479">Metal-binding</keyword>
<dbReference type="GO" id="GO:0045087">
    <property type="term" value="P:innate immune response"/>
    <property type="evidence" value="ECO:0007669"/>
    <property type="project" value="UniProtKB-KW"/>
</dbReference>
<evidence type="ECO:0000256" key="10">
    <source>
        <dbReference type="ARBA" id="ARBA00022529"/>
    </source>
</evidence>
<dbReference type="OMA" id="SQMECSI"/>
<dbReference type="Gene3D" id="1.10.238.10">
    <property type="entry name" value="EF-hand"/>
    <property type="match status" value="1"/>
</dbReference>
<keyword evidence="22" id="KW-0395">Inflammatory response</keyword>
<keyword evidence="10" id="KW-0929">Antimicrobial</keyword>
<dbReference type="GeneTree" id="ENSGT00940000161606"/>
<dbReference type="STRING" id="60711.ENSCSAP00000016185"/>
<keyword evidence="12" id="KW-0399">Innate immunity</keyword>
<reference evidence="28" key="2">
    <citation type="submission" date="2025-08" db="UniProtKB">
        <authorList>
            <consortium name="Ensembl"/>
        </authorList>
    </citation>
    <scope>IDENTIFICATION</scope>
</reference>
<dbReference type="SMART" id="SM00054">
    <property type="entry name" value="EFh"/>
    <property type="match status" value="1"/>
</dbReference>
<evidence type="ECO:0000256" key="24">
    <source>
        <dbReference type="ARBA" id="ARBA00046583"/>
    </source>
</evidence>
<dbReference type="GO" id="GO:0030593">
    <property type="term" value="P:neutrophil chemotaxis"/>
    <property type="evidence" value="ECO:0007669"/>
    <property type="project" value="Ensembl"/>
</dbReference>
<dbReference type="GO" id="GO:0035425">
    <property type="term" value="P:autocrine signaling"/>
    <property type="evidence" value="ECO:0007669"/>
    <property type="project" value="TreeGrafter"/>
</dbReference>
<dbReference type="GO" id="GO:0006914">
    <property type="term" value="P:autophagy"/>
    <property type="evidence" value="ECO:0007669"/>
    <property type="project" value="UniProtKB-KW"/>
</dbReference>
<dbReference type="InterPro" id="IPR002048">
    <property type="entry name" value="EF_hand_dom"/>
</dbReference>
<dbReference type="Ensembl" id="ENSCSAT00000016683.1">
    <property type="protein sequence ID" value="ENSCSAP00000016185.1"/>
    <property type="gene ID" value="ENSCSAG00000001844.1"/>
</dbReference>
<keyword evidence="6" id="KW-0488">Methylation</keyword>
<evidence type="ECO:0000256" key="6">
    <source>
        <dbReference type="ARBA" id="ARBA00022481"/>
    </source>
</evidence>
<evidence type="ECO:0000256" key="3">
    <source>
        <dbReference type="ARBA" id="ARBA00004613"/>
    </source>
</evidence>
<dbReference type="GO" id="GO:1990660">
    <property type="term" value="C:calprotectin complex"/>
    <property type="evidence" value="ECO:0007669"/>
    <property type="project" value="Ensembl"/>
</dbReference>
<comment type="subunit">
    <text evidence="24">Homodimer. Preferentially exists as a heterodimer or heterotetramer with S100A8 known as calprotectin (S100A8/A9). S100A9 interacts with ATP2A2. S100A9 interacts with AGER, and with the heterodimeric complex formed by TLR4 and LY96 in the presence of calcium and/or zinc ions. S100A9 binds quinoline-3-carboxamides in the presence of calcium and/or zinc ions. S100A9 interacts with amyloid-beta protein 40. Calprotectin (S100A8/9) interacts with CEACAM3 and tubulin filaments in a calcium-dependent manner. Heterotetrameric calprotectin (S100A8/A9) interacts with ANXA6 and associates with tubulin filaments in activated monocytes. Calprotectin (S100A8/9) interacts with NCF2/P67PHOX, RAC1, RAC2, CYBA and CYBB. Calprotectin (S100A8/9) interacts with NOS2 to form the iNOS-S100A8/A9 transnitrosylase complex; induced by LDL(ox). Calprotectin (S100A8/9) interacts with CD69.</text>
</comment>
<evidence type="ECO:0000259" key="27">
    <source>
        <dbReference type="PROSITE" id="PS50222"/>
    </source>
</evidence>
<dbReference type="GO" id="GO:0002523">
    <property type="term" value="P:leukocyte migration involved in inflammatory response"/>
    <property type="evidence" value="ECO:0007669"/>
    <property type="project" value="Ensembl"/>
</dbReference>
<proteinExistence type="inferred from homology"/>
<dbReference type="GO" id="GO:0006915">
    <property type="term" value="P:apoptotic process"/>
    <property type="evidence" value="ECO:0007669"/>
    <property type="project" value="UniProtKB-KW"/>
</dbReference>
<evidence type="ECO:0000313" key="28">
    <source>
        <dbReference type="Ensembl" id="ENSCSAP00000016185.1"/>
    </source>
</evidence>
<evidence type="ECO:0000256" key="25">
    <source>
        <dbReference type="RuleBase" id="RU361184"/>
    </source>
</evidence>
<dbReference type="InterPro" id="IPR018247">
    <property type="entry name" value="EF_Hand_1_Ca_BS"/>
</dbReference>
<organism evidence="28 29">
    <name type="scientific">Chlorocebus sabaeus</name>
    <name type="common">Green monkey</name>
    <name type="synonym">Simia sabaea</name>
    <dbReference type="NCBI Taxonomy" id="60711"/>
    <lineage>
        <taxon>Eukaryota</taxon>
        <taxon>Metazoa</taxon>
        <taxon>Chordata</taxon>
        <taxon>Craniata</taxon>
        <taxon>Vertebrata</taxon>
        <taxon>Euteleostomi</taxon>
        <taxon>Mammalia</taxon>
        <taxon>Eutheria</taxon>
        <taxon>Euarchontoglires</taxon>
        <taxon>Primates</taxon>
        <taxon>Haplorrhini</taxon>
        <taxon>Catarrhini</taxon>
        <taxon>Cercopithecidae</taxon>
        <taxon>Cercopithecinae</taxon>
        <taxon>Chlorocebus</taxon>
    </lineage>
</organism>
<dbReference type="GO" id="GO:0043542">
    <property type="term" value="P:endothelial cell migration"/>
    <property type="evidence" value="ECO:0007669"/>
    <property type="project" value="TreeGrafter"/>
</dbReference>
<dbReference type="PROSITE" id="PS50222">
    <property type="entry name" value="EF_HAND_2"/>
    <property type="match status" value="1"/>
</dbReference>
<evidence type="ECO:0000256" key="8">
    <source>
        <dbReference type="ARBA" id="ARBA00022500"/>
    </source>
</evidence>
<dbReference type="GO" id="GO:0005509">
    <property type="term" value="F:calcium ion binding"/>
    <property type="evidence" value="ECO:0007669"/>
    <property type="project" value="InterPro"/>
</dbReference>
<dbReference type="EMBL" id="AQIB01139007">
    <property type="status" value="NOT_ANNOTATED_CDS"/>
    <property type="molecule type" value="Genomic_DNA"/>
</dbReference>
<feature type="domain" description="EF-hand" evidence="27">
    <location>
        <begin position="54"/>
        <end position="89"/>
    </location>
</feature>
<dbReference type="InterPro" id="IPR011992">
    <property type="entry name" value="EF-hand-dom_pair"/>
</dbReference>
<evidence type="ECO:0000256" key="4">
    <source>
        <dbReference type="ARBA" id="ARBA00007323"/>
    </source>
</evidence>
<keyword evidence="15" id="KW-0677">Repeat</keyword>
<evidence type="ECO:0000256" key="12">
    <source>
        <dbReference type="ARBA" id="ARBA00022588"/>
    </source>
</evidence>
<dbReference type="GO" id="GO:0050729">
    <property type="term" value="P:positive regulation of inflammatory response"/>
    <property type="evidence" value="ECO:0007669"/>
    <property type="project" value="Ensembl"/>
</dbReference>
<comment type="similarity">
    <text evidence="4 25">Belongs to the S-100 family.</text>
</comment>